<organism evidence="1 2">
    <name type="scientific">Porites lobata</name>
    <dbReference type="NCBI Taxonomy" id="104759"/>
    <lineage>
        <taxon>Eukaryota</taxon>
        <taxon>Metazoa</taxon>
        <taxon>Cnidaria</taxon>
        <taxon>Anthozoa</taxon>
        <taxon>Hexacorallia</taxon>
        <taxon>Scleractinia</taxon>
        <taxon>Fungiina</taxon>
        <taxon>Poritidae</taxon>
        <taxon>Porites</taxon>
    </lineage>
</organism>
<evidence type="ECO:0000313" key="1">
    <source>
        <dbReference type="EMBL" id="CAH3143545.1"/>
    </source>
</evidence>
<gene>
    <name evidence="1" type="ORF">PLOB_00043472</name>
</gene>
<name>A0ABN8PKM8_9CNID</name>
<protein>
    <submittedName>
        <fullName evidence="1">Uncharacterized protein</fullName>
    </submittedName>
</protein>
<proteinExistence type="predicted"/>
<reference evidence="1 2" key="1">
    <citation type="submission" date="2022-05" db="EMBL/GenBank/DDBJ databases">
        <authorList>
            <consortium name="Genoscope - CEA"/>
            <person name="William W."/>
        </authorList>
    </citation>
    <scope>NUCLEOTIDE SEQUENCE [LARGE SCALE GENOMIC DNA]</scope>
</reference>
<sequence length="109" mass="12234">MQEVCSDVRIEPQLMPLDNNLMPMEMMHKTLGTFTASVMSTSGGVGIEADRHHKRIASLIAEKRRESYADVLNYIGTKLRFCLLRSVLIAIRGVRGKRLKKNTTSISSL</sequence>
<comment type="caution">
    <text evidence="1">The sequence shown here is derived from an EMBL/GenBank/DDBJ whole genome shotgun (WGS) entry which is preliminary data.</text>
</comment>
<evidence type="ECO:0000313" key="2">
    <source>
        <dbReference type="Proteomes" id="UP001159405"/>
    </source>
</evidence>
<accession>A0ABN8PKM8</accession>
<dbReference type="EMBL" id="CALNXK010000071">
    <property type="protein sequence ID" value="CAH3143545.1"/>
    <property type="molecule type" value="Genomic_DNA"/>
</dbReference>
<dbReference type="Proteomes" id="UP001159405">
    <property type="component" value="Unassembled WGS sequence"/>
</dbReference>
<keyword evidence="2" id="KW-1185">Reference proteome</keyword>